<dbReference type="RefSeq" id="WP_167239784.1">
    <property type="nucleotide sequence ID" value="NZ_WHJF01000101.1"/>
</dbReference>
<evidence type="ECO:0000256" key="1">
    <source>
        <dbReference type="SAM" id="MobiDB-lite"/>
    </source>
</evidence>
<accession>A0ABX0MSZ0</accession>
<feature type="chain" id="PRO_5047229320" description="ShlB/FhaC/HecB family hemolysin secretion/activation protein" evidence="2">
    <location>
        <begin position="38"/>
        <end position="87"/>
    </location>
</feature>
<sequence length="87" mass="9363">MLLTQPSTLLCFPPRLLKLGSLVHVALLVMSASTASAQHVATPGAPALNPLEVAQEGIRRQEERTREQQQQLQTKADLLQAAQPIAA</sequence>
<dbReference type="EMBL" id="WHJF01000101">
    <property type="protein sequence ID" value="NHZ65858.1"/>
    <property type="molecule type" value="Genomic_DNA"/>
</dbReference>
<feature type="region of interest" description="Disordered" evidence="1">
    <location>
        <begin position="57"/>
        <end position="87"/>
    </location>
</feature>
<evidence type="ECO:0000313" key="4">
    <source>
        <dbReference type="Proteomes" id="UP000610594"/>
    </source>
</evidence>
<keyword evidence="4" id="KW-1185">Reference proteome</keyword>
<gene>
    <name evidence="3" type="ORF">F1735_26750</name>
</gene>
<name>A0ABX0MSZ0_9BURK</name>
<protein>
    <recommendedName>
        <fullName evidence="5">ShlB/FhaC/HecB family hemolysin secretion/activation protein</fullName>
    </recommendedName>
</protein>
<feature type="compositionally biased region" description="Basic and acidic residues" evidence="1">
    <location>
        <begin position="57"/>
        <end position="67"/>
    </location>
</feature>
<organism evidence="3 4">
    <name type="scientific">Massilia genomosp. 1</name>
    <dbReference type="NCBI Taxonomy" id="2609280"/>
    <lineage>
        <taxon>Bacteria</taxon>
        <taxon>Pseudomonadati</taxon>
        <taxon>Pseudomonadota</taxon>
        <taxon>Betaproteobacteria</taxon>
        <taxon>Burkholderiales</taxon>
        <taxon>Oxalobacteraceae</taxon>
        <taxon>Telluria group</taxon>
        <taxon>Massilia</taxon>
    </lineage>
</organism>
<proteinExistence type="predicted"/>
<keyword evidence="2" id="KW-0732">Signal</keyword>
<reference evidence="3 4" key="1">
    <citation type="submission" date="2019-10" db="EMBL/GenBank/DDBJ databases">
        <title>Taxonomy of Antarctic Massilia spp.: description of Massilia rubra sp. nov., Massilia aquatica sp. nov., Massilia mucilaginosa sp. nov., Massilia frigida sp. nov. isolated from streams, lakes and regoliths.</title>
        <authorList>
            <person name="Holochova P."/>
            <person name="Sedlacek I."/>
            <person name="Kralova S."/>
            <person name="Maslanova I."/>
            <person name="Busse H.-J."/>
            <person name="Stankova E."/>
            <person name="Vrbovska V."/>
            <person name="Kovarovic V."/>
            <person name="Bartak M."/>
            <person name="Svec P."/>
            <person name="Pantucek R."/>
        </authorList>
    </citation>
    <scope>NUCLEOTIDE SEQUENCE [LARGE SCALE GENOMIC DNA]</scope>
    <source>
        <strain evidence="3 4">CCM 8694</strain>
    </source>
</reference>
<evidence type="ECO:0000256" key="2">
    <source>
        <dbReference type="SAM" id="SignalP"/>
    </source>
</evidence>
<evidence type="ECO:0000313" key="3">
    <source>
        <dbReference type="EMBL" id="NHZ65858.1"/>
    </source>
</evidence>
<evidence type="ECO:0008006" key="5">
    <source>
        <dbReference type="Google" id="ProtNLM"/>
    </source>
</evidence>
<feature type="signal peptide" evidence="2">
    <location>
        <begin position="1"/>
        <end position="37"/>
    </location>
</feature>
<comment type="caution">
    <text evidence="3">The sequence shown here is derived from an EMBL/GenBank/DDBJ whole genome shotgun (WGS) entry which is preliminary data.</text>
</comment>
<dbReference type="Proteomes" id="UP000610594">
    <property type="component" value="Unassembled WGS sequence"/>
</dbReference>